<evidence type="ECO:0000256" key="2">
    <source>
        <dbReference type="SAM" id="MobiDB-lite"/>
    </source>
</evidence>
<dbReference type="AlphaFoldDB" id="A0A7V2ZI98"/>
<evidence type="ECO:0000259" key="4">
    <source>
        <dbReference type="PROSITE" id="PS50853"/>
    </source>
</evidence>
<dbReference type="NCBIfam" id="TIGR04183">
    <property type="entry name" value="Por_Secre_tail"/>
    <property type="match status" value="1"/>
</dbReference>
<dbReference type="Gene3D" id="2.60.120.260">
    <property type="entry name" value="Galactose-binding domain-like"/>
    <property type="match status" value="1"/>
</dbReference>
<dbReference type="Gene3D" id="2.160.20.10">
    <property type="entry name" value="Single-stranded right-handed beta-helix, Pectin lyase-like"/>
    <property type="match status" value="1"/>
</dbReference>
<dbReference type="SMART" id="SM00060">
    <property type="entry name" value="FN3"/>
    <property type="match status" value="1"/>
</dbReference>
<reference evidence="5" key="1">
    <citation type="journal article" date="2020" name="mSystems">
        <title>Genome- and Community-Level Interaction Insights into Carbon Utilization and Element Cycling Functions of Hydrothermarchaeota in Hydrothermal Sediment.</title>
        <authorList>
            <person name="Zhou Z."/>
            <person name="Liu Y."/>
            <person name="Xu W."/>
            <person name="Pan J."/>
            <person name="Luo Z.H."/>
            <person name="Li M."/>
        </authorList>
    </citation>
    <scope>NUCLEOTIDE SEQUENCE [LARGE SCALE GENOMIC DNA]</scope>
    <source>
        <strain evidence="5">SpSt-479</strain>
    </source>
</reference>
<dbReference type="InterPro" id="IPR013783">
    <property type="entry name" value="Ig-like_fold"/>
</dbReference>
<dbReference type="InterPro" id="IPR012334">
    <property type="entry name" value="Pectin_lyas_fold"/>
</dbReference>
<dbReference type="SUPFAM" id="SSF49265">
    <property type="entry name" value="Fibronectin type III"/>
    <property type="match status" value="1"/>
</dbReference>
<dbReference type="Gene3D" id="2.60.40.4070">
    <property type="match status" value="1"/>
</dbReference>
<evidence type="ECO:0000259" key="3">
    <source>
        <dbReference type="PROSITE" id="PS50022"/>
    </source>
</evidence>
<feature type="domain" description="Fibronectin type-III" evidence="4">
    <location>
        <begin position="521"/>
        <end position="613"/>
    </location>
</feature>
<name>A0A7V2ZI98_9BACT</name>
<keyword evidence="1" id="KW-0732">Signal</keyword>
<accession>A0A7V2ZI98</accession>
<organism evidence="5">
    <name type="scientific">Ignavibacterium album</name>
    <dbReference type="NCBI Taxonomy" id="591197"/>
    <lineage>
        <taxon>Bacteria</taxon>
        <taxon>Pseudomonadati</taxon>
        <taxon>Ignavibacteriota</taxon>
        <taxon>Ignavibacteria</taxon>
        <taxon>Ignavibacteriales</taxon>
        <taxon>Ignavibacteriaceae</taxon>
        <taxon>Ignavibacterium</taxon>
    </lineage>
</organism>
<comment type="caution">
    <text evidence="5">The sequence shown here is derived from an EMBL/GenBank/DDBJ whole genome shotgun (WGS) entry which is preliminary data.</text>
</comment>
<protein>
    <submittedName>
        <fullName evidence="5">T9SS type A sorting domain-containing protein</fullName>
    </submittedName>
</protein>
<dbReference type="InterPro" id="IPR036116">
    <property type="entry name" value="FN3_sf"/>
</dbReference>
<dbReference type="SUPFAM" id="SSF51126">
    <property type="entry name" value="Pectin lyase-like"/>
    <property type="match status" value="1"/>
</dbReference>
<dbReference type="InterPro" id="IPR003961">
    <property type="entry name" value="FN3_dom"/>
</dbReference>
<dbReference type="Gene3D" id="2.60.40.10">
    <property type="entry name" value="Immunoglobulins"/>
    <property type="match status" value="1"/>
</dbReference>
<dbReference type="PROSITE" id="PS50853">
    <property type="entry name" value="FN3"/>
    <property type="match status" value="1"/>
</dbReference>
<dbReference type="EMBL" id="DSUJ01000008">
    <property type="protein sequence ID" value="HFI90476.1"/>
    <property type="molecule type" value="Genomic_DNA"/>
</dbReference>
<dbReference type="PROSITE" id="PS50022">
    <property type="entry name" value="FA58C_3"/>
    <property type="match status" value="1"/>
</dbReference>
<dbReference type="SUPFAM" id="SSF49785">
    <property type="entry name" value="Galactose-binding domain-like"/>
    <property type="match status" value="1"/>
</dbReference>
<dbReference type="CDD" id="cd00063">
    <property type="entry name" value="FN3"/>
    <property type="match status" value="1"/>
</dbReference>
<proteinExistence type="predicted"/>
<dbReference type="Gene3D" id="2.60.40.1220">
    <property type="match status" value="1"/>
</dbReference>
<sequence>MSPMKLIHPSLLFPKTLCLILLISFSMAAQNKWYLSPTGSGNQDGTSRANARLYTNHSTLPIQPGDTVYFVQGTYTQQLLWAKSGSPAGLITLMPDPQNNGDVVFTVNDYAIDIRNRSYLRLFKLKMRNSAGGVTVGQGKVKFLDSLHISRSAGTGIHIYGNNGGSYNPAYDPRINSNVDSVFIRWCYIATDTQVTAQTDVISGYWLHGIRVIGNYLLQGNYTGDGHNDVIQFGHGVGDVYIANNIMINLKESNSQIFMNGNSWAGSKTVIYNNIAIHYGAGVGMWQTHAYNGWNINNSTLADIRDGEVYAIHNTLIGKRALLACMMGPVDSVWQSTAALSYDSVYVANNIFYMIQSDGTAPLTLPRRATDSYSALYVDNNIHAINGGISWAHISGSYGYLPSGNWTLSGWNNVSTMKMLNSTTSLPSFNNFQYNSSLYNQEDLRLTQNSVGVNAGRSDIKIKGNQWVNLKTLIESFGLEWKGFDNPYVSWSNPVPRSETNPTIGAWEYTDGSGGNSAPNPPTNPSPQNGATGQSTSLTLSWTCTDPDGDPLTYDVYFGTNNNPPLVSQDRQITNYSVNNLSAGATYYWRVVAKDNQGTSRSGNVWSFTTALTDTIPPRLIGASLVDNVTLSLTFSENINPTNATNINNFSINNGIQVNNAVLNGANIRLTTTAHSPGFYQVTVNNVTDLAGNIISHPFNTHSYGYNPDTLLNTIKFTPFNANASSVPDPNLTPTKTFDGMVWNSGDPNTRWAAVGLPQWIGYDLGDVRILNKTRVQFYRFQDRTYQYSIQVSTDSVNWSEVRTNISSVMGAEWDEHVLEPTPARYIRIIVNNNSAQNNWASVWESEFYGQLMVGNDDKKNIPTGYVLGQNYPNPFNPTTKISWQSPVGSHQTLKVYDLLGNEVETLIDEYKEPGRYEVEFNANNIASGVYFYKLQAGVFTEVKKMILMR</sequence>
<dbReference type="InterPro" id="IPR014755">
    <property type="entry name" value="Cu-Rt/internalin_Ig-like"/>
</dbReference>
<evidence type="ECO:0000313" key="5">
    <source>
        <dbReference type="EMBL" id="HFI90476.1"/>
    </source>
</evidence>
<dbReference type="InterPro" id="IPR011050">
    <property type="entry name" value="Pectin_lyase_fold/virulence"/>
</dbReference>
<dbReference type="InterPro" id="IPR008979">
    <property type="entry name" value="Galactose-bd-like_sf"/>
</dbReference>
<dbReference type="InterPro" id="IPR000421">
    <property type="entry name" value="FA58C"/>
</dbReference>
<evidence type="ECO:0000256" key="1">
    <source>
        <dbReference type="ARBA" id="ARBA00022729"/>
    </source>
</evidence>
<gene>
    <name evidence="5" type="ORF">ENS31_02970</name>
</gene>
<dbReference type="Pfam" id="PF18962">
    <property type="entry name" value="Por_Secre_tail"/>
    <property type="match status" value="1"/>
</dbReference>
<dbReference type="Pfam" id="PF00041">
    <property type="entry name" value="fn3"/>
    <property type="match status" value="1"/>
</dbReference>
<dbReference type="InterPro" id="IPR026444">
    <property type="entry name" value="Secre_tail"/>
</dbReference>
<feature type="region of interest" description="Disordered" evidence="2">
    <location>
        <begin position="500"/>
        <end position="537"/>
    </location>
</feature>
<feature type="domain" description="F5/8 type C" evidence="3">
    <location>
        <begin position="699"/>
        <end position="851"/>
    </location>
</feature>
<dbReference type="Pfam" id="PF00754">
    <property type="entry name" value="F5_F8_type_C"/>
    <property type="match status" value="1"/>
</dbReference>